<evidence type="ECO:0000313" key="2">
    <source>
        <dbReference type="Proteomes" id="UP000010077"/>
    </source>
</evidence>
<gene>
    <name evidence="1" type="ORF">A1OE_332</name>
</gene>
<dbReference type="KEGG" id="thal:A1OE_332"/>
<protein>
    <submittedName>
        <fullName evidence="1">Uncharacterized protein</fullName>
    </submittedName>
</protein>
<dbReference type="AlphaFoldDB" id="K7YPN3"/>
<name>K7YPN3_9PROT</name>
<dbReference type="Proteomes" id="UP000010077">
    <property type="component" value="Chromosome"/>
</dbReference>
<dbReference type="EMBL" id="CP003539">
    <property type="protein sequence ID" value="AFX98529.1"/>
    <property type="molecule type" value="Genomic_DNA"/>
</dbReference>
<dbReference type="HOGENOM" id="CLU_3306440_0_0_5"/>
<accession>K7YPN3</accession>
<sequence>MYTAIFKKLLARKFISSLPYNTTNKNNVNWLNNSNDYYF</sequence>
<proteinExistence type="predicted"/>
<evidence type="ECO:0000313" key="1">
    <source>
        <dbReference type="EMBL" id="AFX98529.1"/>
    </source>
</evidence>
<organism evidence="1 2">
    <name type="scientific">Candidatus Endolissoclinum faulkneri L2</name>
    <dbReference type="NCBI Taxonomy" id="1193729"/>
    <lineage>
        <taxon>Bacteria</taxon>
        <taxon>Pseudomonadati</taxon>
        <taxon>Pseudomonadota</taxon>
        <taxon>Alphaproteobacteria</taxon>
        <taxon>Rhodospirillales</taxon>
        <taxon>Rhodospirillaceae</taxon>
        <taxon>Candidatus Endolissoclinum</taxon>
    </lineage>
</organism>
<reference evidence="1 2" key="1">
    <citation type="journal article" date="2012" name="Proc. Natl. Acad. Sci. U.S.A.">
        <title>Genome streamlining and chemical defense in a coral reef symbiosis.</title>
        <authorList>
            <person name="Kwan J.C."/>
            <person name="Donia M.S."/>
            <person name="Han A.W."/>
            <person name="Hirose E."/>
            <person name="Haygood M.G."/>
            <person name="Schmidt E.W."/>
        </authorList>
    </citation>
    <scope>NUCLEOTIDE SEQUENCE [LARGE SCALE GENOMIC DNA]</scope>
    <source>
        <strain evidence="1 2">L2</strain>
    </source>
</reference>
<keyword evidence="2" id="KW-1185">Reference proteome</keyword>